<organism evidence="1 2">
    <name type="scientific">Lacibacterium aquatile</name>
    <dbReference type="NCBI Taxonomy" id="1168082"/>
    <lineage>
        <taxon>Bacteria</taxon>
        <taxon>Pseudomonadati</taxon>
        <taxon>Pseudomonadota</taxon>
        <taxon>Alphaproteobacteria</taxon>
        <taxon>Rhodospirillales</taxon>
        <taxon>Rhodospirillaceae</taxon>
    </lineage>
</organism>
<gene>
    <name evidence="1" type="ORF">ACFSM5_20840</name>
</gene>
<keyword evidence="2" id="KW-1185">Reference proteome</keyword>
<protein>
    <submittedName>
        <fullName evidence="1">Uncharacterized protein</fullName>
    </submittedName>
</protein>
<comment type="caution">
    <text evidence="1">The sequence shown here is derived from an EMBL/GenBank/DDBJ whole genome shotgun (WGS) entry which is preliminary data.</text>
</comment>
<dbReference type="EMBL" id="JBHUIP010000016">
    <property type="protein sequence ID" value="MFD2265364.1"/>
    <property type="molecule type" value="Genomic_DNA"/>
</dbReference>
<dbReference type="Proteomes" id="UP001597295">
    <property type="component" value="Unassembled WGS sequence"/>
</dbReference>
<sequence>MHPADIAVSYAGRTNLTVRSFGHDHDDPQVLLEGDKTTLLMLADLIRAVAEGKADNFGISPTGAGSVHFGRGAQMGLYISRRG</sequence>
<proteinExistence type="predicted"/>
<reference evidence="2" key="1">
    <citation type="journal article" date="2019" name="Int. J. Syst. Evol. Microbiol.">
        <title>The Global Catalogue of Microorganisms (GCM) 10K type strain sequencing project: providing services to taxonomists for standard genome sequencing and annotation.</title>
        <authorList>
            <consortium name="The Broad Institute Genomics Platform"/>
            <consortium name="The Broad Institute Genome Sequencing Center for Infectious Disease"/>
            <person name="Wu L."/>
            <person name="Ma J."/>
        </authorList>
    </citation>
    <scope>NUCLEOTIDE SEQUENCE [LARGE SCALE GENOMIC DNA]</scope>
    <source>
        <strain evidence="2">CGMCC 1.19062</strain>
    </source>
</reference>
<evidence type="ECO:0000313" key="2">
    <source>
        <dbReference type="Proteomes" id="UP001597295"/>
    </source>
</evidence>
<evidence type="ECO:0000313" key="1">
    <source>
        <dbReference type="EMBL" id="MFD2265364.1"/>
    </source>
</evidence>
<accession>A0ABW5DZZ6</accession>
<name>A0ABW5DZZ6_9PROT</name>
<dbReference type="RefSeq" id="WP_379878624.1">
    <property type="nucleotide sequence ID" value="NZ_JBHUIP010000016.1"/>
</dbReference>